<reference evidence="8 9" key="1">
    <citation type="submission" date="2018-02" db="EMBL/GenBank/DDBJ databases">
        <title>Reclassifiation of [Polyangium] brachysporum DSM 7029 as Guopingzhaonella breviflexa gen. nov., sp. nov., a member of the family Comamonadaceae.</title>
        <authorList>
            <person name="Tang B."/>
        </authorList>
    </citation>
    <scope>NUCLEOTIDE SEQUENCE [LARGE SCALE GENOMIC DNA]</scope>
    <source>
        <strain evidence="8 9">BCRC 80649</strain>
    </source>
</reference>
<dbReference type="GO" id="GO:0005886">
    <property type="term" value="C:plasma membrane"/>
    <property type="evidence" value="ECO:0007669"/>
    <property type="project" value="UniProtKB-SubCell"/>
</dbReference>
<dbReference type="InterPro" id="IPR002758">
    <property type="entry name" value="Cation_antiport_E"/>
</dbReference>
<keyword evidence="4 7" id="KW-0812">Transmembrane</keyword>
<dbReference type="OrthoDB" id="9807187at2"/>
<evidence type="ECO:0000256" key="6">
    <source>
        <dbReference type="ARBA" id="ARBA00023136"/>
    </source>
</evidence>
<evidence type="ECO:0000256" key="3">
    <source>
        <dbReference type="ARBA" id="ARBA00022475"/>
    </source>
</evidence>
<dbReference type="PIRSF" id="PIRSF019239">
    <property type="entry name" value="MrpE"/>
    <property type="match status" value="1"/>
</dbReference>
<evidence type="ECO:0000313" key="9">
    <source>
        <dbReference type="Proteomes" id="UP000238605"/>
    </source>
</evidence>
<keyword evidence="6 7" id="KW-0472">Membrane</keyword>
<dbReference type="Pfam" id="PF01899">
    <property type="entry name" value="MNHE"/>
    <property type="match status" value="1"/>
</dbReference>
<keyword evidence="3" id="KW-1003">Cell membrane</keyword>
<dbReference type="AlphaFoldDB" id="A0A2S5SUA3"/>
<keyword evidence="5 7" id="KW-1133">Transmembrane helix</keyword>
<dbReference type="PANTHER" id="PTHR34584">
    <property type="entry name" value="NA(+)/H(+) ANTIPORTER SUBUNIT E1"/>
    <property type="match status" value="1"/>
</dbReference>
<dbReference type="PANTHER" id="PTHR34584:SF1">
    <property type="entry name" value="NA(+)_H(+) ANTIPORTER SUBUNIT E1"/>
    <property type="match status" value="1"/>
</dbReference>
<evidence type="ECO:0000256" key="2">
    <source>
        <dbReference type="ARBA" id="ARBA00006228"/>
    </source>
</evidence>
<comment type="subcellular location">
    <subcellularLocation>
        <location evidence="1">Cell membrane</location>
        <topology evidence="1">Multi-pass membrane protein</topology>
    </subcellularLocation>
</comment>
<name>A0A2S5SUA3_9BURK</name>
<dbReference type="EMBL" id="PSNX01000009">
    <property type="protein sequence ID" value="PPE66147.1"/>
    <property type="molecule type" value="Genomic_DNA"/>
</dbReference>
<evidence type="ECO:0000256" key="5">
    <source>
        <dbReference type="ARBA" id="ARBA00022989"/>
    </source>
</evidence>
<proteinExistence type="inferred from homology"/>
<gene>
    <name evidence="8" type="ORF">C1704_10795</name>
</gene>
<dbReference type="RefSeq" id="WP_104302743.1">
    <property type="nucleotide sequence ID" value="NZ_PSNX01000009.1"/>
</dbReference>
<evidence type="ECO:0000313" key="8">
    <source>
        <dbReference type="EMBL" id="PPE66147.1"/>
    </source>
</evidence>
<dbReference type="GO" id="GO:0008324">
    <property type="term" value="F:monoatomic cation transmembrane transporter activity"/>
    <property type="evidence" value="ECO:0007669"/>
    <property type="project" value="InterPro"/>
</dbReference>
<protein>
    <submittedName>
        <fullName evidence="8">Na+/H+ antiporter subunit E</fullName>
    </submittedName>
</protein>
<accession>A0A2S5SUA3</accession>
<feature type="transmembrane region" description="Helical" evidence="7">
    <location>
        <begin position="25"/>
        <end position="42"/>
    </location>
</feature>
<feature type="transmembrane region" description="Helical" evidence="7">
    <location>
        <begin position="81"/>
        <end position="104"/>
    </location>
</feature>
<dbReference type="NCBIfam" id="NF006518">
    <property type="entry name" value="PRK08965.1-2"/>
    <property type="match status" value="1"/>
</dbReference>
<evidence type="ECO:0000256" key="7">
    <source>
        <dbReference type="SAM" id="Phobius"/>
    </source>
</evidence>
<feature type="transmembrane region" description="Helical" evidence="7">
    <location>
        <begin position="124"/>
        <end position="145"/>
    </location>
</feature>
<comment type="caution">
    <text evidence="8">The sequence shown here is derived from an EMBL/GenBank/DDBJ whole genome shotgun (WGS) entry which is preliminary data.</text>
</comment>
<organism evidence="8 9">
    <name type="scientific">Caldimonas caldifontis</name>
    <dbReference type="NCBI Taxonomy" id="1452508"/>
    <lineage>
        <taxon>Bacteria</taxon>
        <taxon>Pseudomonadati</taxon>
        <taxon>Pseudomonadota</taxon>
        <taxon>Betaproteobacteria</taxon>
        <taxon>Burkholderiales</taxon>
        <taxon>Sphaerotilaceae</taxon>
        <taxon>Caldimonas</taxon>
    </lineage>
</organism>
<sequence>MIQPPHSPSSAGTGTRREQLGPRRWWAHPALSLLLAAVWLLLQESLAPAQILAAIVLGLLVPRLIHGFLGPAMAPRRLGLALRFVIIVLWDIVVSNLTVARIVLSPGSNPQPAWVRVPLRLQQPGAITLLATIITTTPGTVSCIVDDERHEILVHALDCSDPQALVEQIQQRYEQPLMEILG</sequence>
<dbReference type="Proteomes" id="UP000238605">
    <property type="component" value="Unassembled WGS sequence"/>
</dbReference>
<evidence type="ECO:0000256" key="4">
    <source>
        <dbReference type="ARBA" id="ARBA00022692"/>
    </source>
</evidence>
<evidence type="ECO:0000256" key="1">
    <source>
        <dbReference type="ARBA" id="ARBA00004651"/>
    </source>
</evidence>
<keyword evidence="9" id="KW-1185">Reference proteome</keyword>
<feature type="transmembrane region" description="Helical" evidence="7">
    <location>
        <begin position="48"/>
        <end position="69"/>
    </location>
</feature>
<comment type="similarity">
    <text evidence="2">Belongs to the CPA3 antiporters (TC 2.A.63) subunit E family.</text>
</comment>